<evidence type="ECO:0000259" key="1">
    <source>
        <dbReference type="Pfam" id="PF01408"/>
    </source>
</evidence>
<dbReference type="Gene3D" id="3.30.360.10">
    <property type="entry name" value="Dihydrodipicolinate Reductase, domain 2"/>
    <property type="match status" value="1"/>
</dbReference>
<dbReference type="AlphaFoldDB" id="A0A644VU34"/>
<reference evidence="3" key="1">
    <citation type="submission" date="2019-08" db="EMBL/GenBank/DDBJ databases">
        <authorList>
            <person name="Kucharzyk K."/>
            <person name="Murdoch R.W."/>
            <person name="Higgins S."/>
            <person name="Loffler F."/>
        </authorList>
    </citation>
    <scope>NUCLEOTIDE SEQUENCE</scope>
</reference>
<dbReference type="Gene3D" id="3.40.50.720">
    <property type="entry name" value="NAD(P)-binding Rossmann-like Domain"/>
    <property type="match status" value="1"/>
</dbReference>
<dbReference type="SUPFAM" id="SSF55347">
    <property type="entry name" value="Glyceraldehyde-3-phosphate dehydrogenase-like, C-terminal domain"/>
    <property type="match status" value="1"/>
</dbReference>
<dbReference type="InterPro" id="IPR000683">
    <property type="entry name" value="Gfo/Idh/MocA-like_OxRdtase_N"/>
</dbReference>
<dbReference type="GO" id="GO:0016491">
    <property type="term" value="F:oxidoreductase activity"/>
    <property type="evidence" value="ECO:0007669"/>
    <property type="project" value="UniProtKB-KW"/>
</dbReference>
<dbReference type="Pfam" id="PF01408">
    <property type="entry name" value="GFO_IDH_MocA"/>
    <property type="match status" value="1"/>
</dbReference>
<dbReference type="Pfam" id="PF21378">
    <property type="entry name" value="YceM-like_C"/>
    <property type="match status" value="1"/>
</dbReference>
<gene>
    <name evidence="3" type="primary">yceM_1</name>
    <name evidence="3" type="ORF">SDC9_41014</name>
</gene>
<dbReference type="InterPro" id="IPR051317">
    <property type="entry name" value="Gfo/Idh/MocA_oxidoreduct"/>
</dbReference>
<dbReference type="PANTHER" id="PTHR43708">
    <property type="entry name" value="CONSERVED EXPRESSED OXIDOREDUCTASE (EUROFUNG)"/>
    <property type="match status" value="1"/>
</dbReference>
<protein>
    <submittedName>
        <fullName evidence="3">Putative oxidoreductase YceM</fullName>
        <ecNumber evidence="3">1.-.-.-</ecNumber>
    </submittedName>
</protein>
<evidence type="ECO:0000313" key="3">
    <source>
        <dbReference type="EMBL" id="MPL94856.1"/>
    </source>
</evidence>
<dbReference type="InterPro" id="IPR036291">
    <property type="entry name" value="NAD(P)-bd_dom_sf"/>
</dbReference>
<dbReference type="EC" id="1.-.-.-" evidence="3"/>
<comment type="caution">
    <text evidence="3">The sequence shown here is derived from an EMBL/GenBank/DDBJ whole genome shotgun (WGS) entry which is preliminary data.</text>
</comment>
<organism evidence="3">
    <name type="scientific">bioreactor metagenome</name>
    <dbReference type="NCBI Taxonomy" id="1076179"/>
    <lineage>
        <taxon>unclassified sequences</taxon>
        <taxon>metagenomes</taxon>
        <taxon>ecological metagenomes</taxon>
    </lineage>
</organism>
<dbReference type="SUPFAM" id="SSF51735">
    <property type="entry name" value="NAD(P)-binding Rossmann-fold domains"/>
    <property type="match status" value="1"/>
</dbReference>
<evidence type="ECO:0000259" key="2">
    <source>
        <dbReference type="Pfam" id="PF21378"/>
    </source>
</evidence>
<sequence>MKIGIIGLGNICEKAYLPVITAKEEVELVFCTRNKEKLDSLSKKYRINESVSSVDDLINMNIDAAFVHTATESHVEIIEKLLNNNIHVYVDKPISYNYEESLRICKLAKDVNKILMVGFNRRFAPMYSDLKNYGTPSVIKLEKNRVNSPKSPEVFVLDDFIHVIDTLRFLMDDDIENIIVNGLKKNELIYNLVVTMTNKNTTCIAMMNRDGGANEEELEYTSCGKKVIVRNLMNSKILINNMEENKTFKDWDSILYRRGFESIINEFINAARLGIQPNPTIEDAIKTHKICDEILNEIDKI</sequence>
<dbReference type="EMBL" id="VSSQ01000444">
    <property type="protein sequence ID" value="MPL94856.1"/>
    <property type="molecule type" value="Genomic_DNA"/>
</dbReference>
<dbReference type="PANTHER" id="PTHR43708:SF4">
    <property type="entry name" value="OXIDOREDUCTASE YCEM-RELATED"/>
    <property type="match status" value="1"/>
</dbReference>
<proteinExistence type="predicted"/>
<feature type="domain" description="YceM-like C-terminal" evidence="2">
    <location>
        <begin position="125"/>
        <end position="235"/>
    </location>
</feature>
<dbReference type="GO" id="GO:0000166">
    <property type="term" value="F:nucleotide binding"/>
    <property type="evidence" value="ECO:0007669"/>
    <property type="project" value="InterPro"/>
</dbReference>
<feature type="domain" description="Gfo/Idh/MocA-like oxidoreductase N-terminal" evidence="1">
    <location>
        <begin position="1"/>
        <end position="119"/>
    </location>
</feature>
<accession>A0A644VU34</accession>
<dbReference type="InterPro" id="IPR048477">
    <property type="entry name" value="YceM-like_C"/>
</dbReference>
<name>A0A644VU34_9ZZZZ</name>
<keyword evidence="3" id="KW-0560">Oxidoreductase</keyword>